<dbReference type="InterPro" id="IPR001680">
    <property type="entry name" value="WD40_rpt"/>
</dbReference>
<dbReference type="PROSITE" id="PS00678">
    <property type="entry name" value="WD_REPEATS_1"/>
    <property type="match status" value="2"/>
</dbReference>
<accession>A0A937R9Z3</accession>
<dbReference type="InterPro" id="IPR036322">
    <property type="entry name" value="WD40_repeat_dom_sf"/>
</dbReference>
<evidence type="ECO:0000256" key="2">
    <source>
        <dbReference type="ARBA" id="ARBA00022737"/>
    </source>
</evidence>
<dbReference type="Pfam" id="PF00400">
    <property type="entry name" value="WD40"/>
    <property type="match status" value="2"/>
</dbReference>
<keyword evidence="1 3" id="KW-0853">WD repeat</keyword>
<dbReference type="PANTHER" id="PTHR19879">
    <property type="entry name" value="TRANSCRIPTION INITIATION FACTOR TFIID"/>
    <property type="match status" value="1"/>
</dbReference>
<dbReference type="SMART" id="SM00320">
    <property type="entry name" value="WD40"/>
    <property type="match status" value="2"/>
</dbReference>
<dbReference type="InterPro" id="IPR015943">
    <property type="entry name" value="WD40/YVTN_repeat-like_dom_sf"/>
</dbReference>
<evidence type="ECO:0000313" key="4">
    <source>
        <dbReference type="EMBL" id="MBL7628161.1"/>
    </source>
</evidence>
<sequence>MSAVAFSPDGSHLATASWDQTVRLWETTTGQQTGQLTDHTRGASAVAFSPDGTQLATGGGWDGTTRLWDTASGRELAAMIALSDGWAVLLPDGSYKVAGEGTEDTLWWAINTLRFDAGDLDGHIPSIHRLPEDHVLPR</sequence>
<feature type="repeat" description="WD" evidence="3">
    <location>
        <begin position="36"/>
        <end position="78"/>
    </location>
</feature>
<dbReference type="Gene3D" id="2.130.10.10">
    <property type="entry name" value="YVTN repeat-like/Quinoprotein amine dehydrogenase"/>
    <property type="match status" value="1"/>
</dbReference>
<dbReference type="PANTHER" id="PTHR19879:SF9">
    <property type="entry name" value="TRANSCRIPTION INITIATION FACTOR TFIID SUBUNIT 5"/>
    <property type="match status" value="1"/>
</dbReference>
<keyword evidence="2" id="KW-0677">Repeat</keyword>
<dbReference type="PROSITE" id="PS50294">
    <property type="entry name" value="WD_REPEATS_REGION"/>
    <property type="match status" value="2"/>
</dbReference>
<gene>
    <name evidence="4" type="ORF">I7412_13585</name>
</gene>
<comment type="caution">
    <text evidence="4">The sequence shown here is derived from an EMBL/GenBank/DDBJ whole genome shotgun (WGS) entry which is preliminary data.</text>
</comment>
<dbReference type="EMBL" id="JAEACQ010000174">
    <property type="protein sequence ID" value="MBL7628161.1"/>
    <property type="molecule type" value="Genomic_DNA"/>
</dbReference>
<reference evidence="4" key="1">
    <citation type="submission" date="2020-12" db="EMBL/GenBank/DDBJ databases">
        <title>Genomic characterization of non-nitrogen-fixing Frankia strains.</title>
        <authorList>
            <person name="Carlos-Shanley C."/>
            <person name="Guerra T."/>
            <person name="Hahn D."/>
        </authorList>
    </citation>
    <scope>NUCLEOTIDE SEQUENCE</scope>
    <source>
        <strain evidence="4">CN6</strain>
    </source>
</reference>
<dbReference type="AlphaFoldDB" id="A0A937R9Z3"/>
<evidence type="ECO:0000313" key="5">
    <source>
        <dbReference type="Proteomes" id="UP000604475"/>
    </source>
</evidence>
<organism evidence="4 5">
    <name type="scientific">Frankia nepalensis</name>
    <dbReference type="NCBI Taxonomy" id="1836974"/>
    <lineage>
        <taxon>Bacteria</taxon>
        <taxon>Bacillati</taxon>
        <taxon>Actinomycetota</taxon>
        <taxon>Actinomycetes</taxon>
        <taxon>Frankiales</taxon>
        <taxon>Frankiaceae</taxon>
        <taxon>Frankia</taxon>
    </lineage>
</organism>
<keyword evidence="5" id="KW-1185">Reference proteome</keyword>
<name>A0A937R9Z3_9ACTN</name>
<dbReference type="Proteomes" id="UP000604475">
    <property type="component" value="Unassembled WGS sequence"/>
</dbReference>
<dbReference type="PROSITE" id="PS50082">
    <property type="entry name" value="WD_REPEATS_2"/>
    <property type="match status" value="2"/>
</dbReference>
<evidence type="ECO:0000256" key="1">
    <source>
        <dbReference type="ARBA" id="ARBA00022574"/>
    </source>
</evidence>
<evidence type="ECO:0000256" key="3">
    <source>
        <dbReference type="PROSITE-ProRule" id="PRU00221"/>
    </source>
</evidence>
<proteinExistence type="predicted"/>
<feature type="repeat" description="WD" evidence="3">
    <location>
        <begin position="1"/>
        <end position="35"/>
    </location>
</feature>
<dbReference type="SUPFAM" id="SSF50978">
    <property type="entry name" value="WD40 repeat-like"/>
    <property type="match status" value="1"/>
</dbReference>
<dbReference type="InterPro" id="IPR019775">
    <property type="entry name" value="WD40_repeat_CS"/>
</dbReference>
<protein>
    <submittedName>
        <fullName evidence="4">PD40 domain-containing protein</fullName>
    </submittedName>
</protein>